<organism evidence="6 7">
    <name type="scientific">Armadillidium nasatum</name>
    <dbReference type="NCBI Taxonomy" id="96803"/>
    <lineage>
        <taxon>Eukaryota</taxon>
        <taxon>Metazoa</taxon>
        <taxon>Ecdysozoa</taxon>
        <taxon>Arthropoda</taxon>
        <taxon>Crustacea</taxon>
        <taxon>Multicrustacea</taxon>
        <taxon>Malacostraca</taxon>
        <taxon>Eumalacostraca</taxon>
        <taxon>Peracarida</taxon>
        <taxon>Isopoda</taxon>
        <taxon>Oniscidea</taxon>
        <taxon>Crinocheta</taxon>
        <taxon>Armadillidiidae</taxon>
        <taxon>Armadillidium</taxon>
    </lineage>
</organism>
<dbReference type="AlphaFoldDB" id="A0A5N5TA69"/>
<keyword evidence="3 6" id="KW-0575">Peroxidase</keyword>
<evidence type="ECO:0000313" key="6">
    <source>
        <dbReference type="EMBL" id="KAB7503147.1"/>
    </source>
</evidence>
<dbReference type="InterPro" id="IPR037120">
    <property type="entry name" value="Haem_peroxidase_sf_animal"/>
</dbReference>
<dbReference type="Pfam" id="PF03098">
    <property type="entry name" value="An_peroxidase"/>
    <property type="match status" value="1"/>
</dbReference>
<dbReference type="SUPFAM" id="SSF48113">
    <property type="entry name" value="Heme-dependent peroxidases"/>
    <property type="match status" value="1"/>
</dbReference>
<dbReference type="PRINTS" id="PR00457">
    <property type="entry name" value="ANPEROXIDASE"/>
</dbReference>
<evidence type="ECO:0000256" key="5">
    <source>
        <dbReference type="PIRSR" id="PIRSR619791-2"/>
    </source>
</evidence>
<gene>
    <name evidence="6" type="primary">Mpo</name>
    <name evidence="6" type="ORF">Anas_12482</name>
</gene>
<reference evidence="6 7" key="1">
    <citation type="journal article" date="2019" name="PLoS Biol.">
        <title>Sex chromosomes control vertical transmission of feminizing Wolbachia symbionts in an isopod.</title>
        <authorList>
            <person name="Becking T."/>
            <person name="Chebbi M.A."/>
            <person name="Giraud I."/>
            <person name="Moumen B."/>
            <person name="Laverre T."/>
            <person name="Caubet Y."/>
            <person name="Peccoud J."/>
            <person name="Gilbert C."/>
            <person name="Cordaux R."/>
        </authorList>
    </citation>
    <scope>NUCLEOTIDE SEQUENCE [LARGE SCALE GENOMIC DNA]</scope>
    <source>
        <strain evidence="6">ANa2</strain>
        <tissue evidence="6">Whole body excluding digestive tract and cuticle</tissue>
    </source>
</reference>
<evidence type="ECO:0000256" key="3">
    <source>
        <dbReference type="ARBA" id="ARBA00022559"/>
    </source>
</evidence>
<proteinExistence type="predicted"/>
<dbReference type="Gene3D" id="1.10.640.10">
    <property type="entry name" value="Haem peroxidase domain superfamily, animal type"/>
    <property type="match status" value="1"/>
</dbReference>
<dbReference type="GO" id="GO:0004601">
    <property type="term" value="F:peroxidase activity"/>
    <property type="evidence" value="ECO:0007669"/>
    <property type="project" value="UniProtKB-KW"/>
</dbReference>
<dbReference type="Proteomes" id="UP000326759">
    <property type="component" value="Unassembled WGS sequence"/>
</dbReference>
<keyword evidence="3 6" id="KW-0560">Oxidoreductase</keyword>
<dbReference type="PROSITE" id="PS50292">
    <property type="entry name" value="PEROXIDASE_3"/>
    <property type="match status" value="1"/>
</dbReference>
<keyword evidence="2" id="KW-0964">Secreted</keyword>
<dbReference type="InterPro" id="IPR010255">
    <property type="entry name" value="Haem_peroxidase_sf"/>
</dbReference>
<feature type="binding site" description="axial binding residue" evidence="5">
    <location>
        <position position="266"/>
    </location>
    <ligand>
        <name>heme b</name>
        <dbReference type="ChEBI" id="CHEBI:60344"/>
    </ligand>
    <ligandPart>
        <name>Fe</name>
        <dbReference type="ChEBI" id="CHEBI:18248"/>
    </ligandPart>
</feature>
<accession>A0A5N5TA69</accession>
<dbReference type="OrthoDB" id="823504at2759"/>
<comment type="caution">
    <text evidence="6">The sequence shown here is derived from an EMBL/GenBank/DDBJ whole genome shotgun (WGS) entry which is preliminary data.</text>
</comment>
<comment type="subcellular location">
    <subcellularLocation>
        <location evidence="1">Secreted</location>
    </subcellularLocation>
</comment>
<evidence type="ECO:0000256" key="4">
    <source>
        <dbReference type="ARBA" id="ARBA00023180"/>
    </source>
</evidence>
<dbReference type="GO" id="GO:0006979">
    <property type="term" value="P:response to oxidative stress"/>
    <property type="evidence" value="ECO:0007669"/>
    <property type="project" value="InterPro"/>
</dbReference>
<evidence type="ECO:0000256" key="1">
    <source>
        <dbReference type="ARBA" id="ARBA00004613"/>
    </source>
</evidence>
<dbReference type="PANTHER" id="PTHR11475">
    <property type="entry name" value="OXIDASE/PEROXIDASE"/>
    <property type="match status" value="1"/>
</dbReference>
<evidence type="ECO:0000256" key="2">
    <source>
        <dbReference type="ARBA" id="ARBA00022525"/>
    </source>
</evidence>
<keyword evidence="5" id="KW-0408">Iron</keyword>
<sequence length="394" mass="43442">MNKCAQHHSDSITLTLMQWGQFIDHDLVLTPETPGVNGCCEDFRTVTTSSPDCVPIDVRGDEFYGSVGSTVNCLSFVRSQRATCIDPNNPNRETINVLTAYLDGSMIYGSTDTVATSLRSFSGGLLKFGPGSENLSCVQSTQDSCPRSFLPTRPGTSGNPEFFAVEEQPSLTSLHTCFLRFHNYIASLVNCNGDELKYQAARKIVGAIVQVITYNEFLPLVLGQNVMNDDFSYGRALSLDRSYFYNKSICTTAPNVFSTACFRFGHSLLPDKFNLPNGRVIKLAESFNNHDITIKDTSFPSHFLGGITLQTSMPMDQHITEAVQSFLFAQGPSFGFGSDLPARNIQRGRDHGIPGYVTWHNACVNSPYDIITSFDDLIGIMPDCVIAAFKKLYK</sequence>
<dbReference type="EMBL" id="SEYY01005768">
    <property type="protein sequence ID" value="KAB7503147.1"/>
    <property type="molecule type" value="Genomic_DNA"/>
</dbReference>
<dbReference type="InterPro" id="IPR019791">
    <property type="entry name" value="Haem_peroxidase_animal"/>
</dbReference>
<keyword evidence="4" id="KW-0325">Glycoprotein</keyword>
<protein>
    <submittedName>
        <fullName evidence="6">Myeloperoxidase</fullName>
    </submittedName>
</protein>
<keyword evidence="7" id="KW-1185">Reference proteome</keyword>
<name>A0A5N5TA69_9CRUS</name>
<keyword evidence="5" id="KW-0349">Heme</keyword>
<dbReference type="GO" id="GO:0005576">
    <property type="term" value="C:extracellular region"/>
    <property type="evidence" value="ECO:0007669"/>
    <property type="project" value="UniProtKB-SubCell"/>
</dbReference>
<dbReference type="GO" id="GO:0020037">
    <property type="term" value="F:heme binding"/>
    <property type="evidence" value="ECO:0007669"/>
    <property type="project" value="InterPro"/>
</dbReference>
<evidence type="ECO:0000313" key="7">
    <source>
        <dbReference type="Proteomes" id="UP000326759"/>
    </source>
</evidence>
<dbReference type="GO" id="GO:0046872">
    <property type="term" value="F:metal ion binding"/>
    <property type="evidence" value="ECO:0007669"/>
    <property type="project" value="UniProtKB-KW"/>
</dbReference>
<dbReference type="PANTHER" id="PTHR11475:SF4">
    <property type="entry name" value="CHORION PEROXIDASE"/>
    <property type="match status" value="1"/>
</dbReference>
<keyword evidence="5" id="KW-0479">Metal-binding</keyword>